<reference evidence="3" key="1">
    <citation type="journal article" date="2005" name="Nature">
        <title>The map-based sequence of the rice genome.</title>
        <authorList>
            <consortium name="International rice genome sequencing project (IRGSP)"/>
            <person name="Matsumoto T."/>
            <person name="Wu J."/>
            <person name="Kanamori H."/>
            <person name="Katayose Y."/>
            <person name="Fujisawa M."/>
            <person name="Namiki N."/>
            <person name="Mizuno H."/>
            <person name="Yamamoto K."/>
            <person name="Antonio B.A."/>
            <person name="Baba T."/>
            <person name="Sakata K."/>
            <person name="Nagamura Y."/>
            <person name="Aoki H."/>
            <person name="Arikawa K."/>
            <person name="Arita K."/>
            <person name="Bito T."/>
            <person name="Chiden Y."/>
            <person name="Fujitsuka N."/>
            <person name="Fukunaka R."/>
            <person name="Hamada M."/>
            <person name="Harada C."/>
            <person name="Hayashi A."/>
            <person name="Hijishita S."/>
            <person name="Honda M."/>
            <person name="Hosokawa S."/>
            <person name="Ichikawa Y."/>
            <person name="Idonuma A."/>
            <person name="Iijima M."/>
            <person name="Ikeda M."/>
            <person name="Ikeno M."/>
            <person name="Ito K."/>
            <person name="Ito S."/>
            <person name="Ito T."/>
            <person name="Ito Y."/>
            <person name="Ito Y."/>
            <person name="Iwabuchi A."/>
            <person name="Kamiya K."/>
            <person name="Karasawa W."/>
            <person name="Kurita K."/>
            <person name="Katagiri S."/>
            <person name="Kikuta A."/>
            <person name="Kobayashi H."/>
            <person name="Kobayashi N."/>
            <person name="Machita K."/>
            <person name="Maehara T."/>
            <person name="Masukawa M."/>
            <person name="Mizubayashi T."/>
            <person name="Mukai Y."/>
            <person name="Nagasaki H."/>
            <person name="Nagata Y."/>
            <person name="Naito S."/>
            <person name="Nakashima M."/>
            <person name="Nakama Y."/>
            <person name="Nakamichi Y."/>
            <person name="Nakamura M."/>
            <person name="Meguro A."/>
            <person name="Negishi M."/>
            <person name="Ohta I."/>
            <person name="Ohta T."/>
            <person name="Okamoto M."/>
            <person name="Ono N."/>
            <person name="Saji S."/>
            <person name="Sakaguchi M."/>
            <person name="Sakai K."/>
            <person name="Shibata M."/>
            <person name="Shimokawa T."/>
            <person name="Song J."/>
            <person name="Takazaki Y."/>
            <person name="Terasawa K."/>
            <person name="Tsugane M."/>
            <person name="Tsuji K."/>
            <person name="Ueda S."/>
            <person name="Waki K."/>
            <person name="Yamagata H."/>
            <person name="Yamamoto M."/>
            <person name="Yamamoto S."/>
            <person name="Yamane H."/>
            <person name="Yoshiki S."/>
            <person name="Yoshihara R."/>
            <person name="Yukawa K."/>
            <person name="Zhong H."/>
            <person name="Yano M."/>
            <person name="Yuan Q."/>
            <person name="Ouyang S."/>
            <person name="Liu J."/>
            <person name="Jones K.M."/>
            <person name="Gansberger K."/>
            <person name="Moffat K."/>
            <person name="Hill J."/>
            <person name="Bera J."/>
            <person name="Fadrosh D."/>
            <person name="Jin S."/>
            <person name="Johri S."/>
            <person name="Kim M."/>
            <person name="Overton L."/>
            <person name="Reardon M."/>
            <person name="Tsitrin T."/>
            <person name="Vuong H."/>
            <person name="Weaver B."/>
            <person name="Ciecko A."/>
            <person name="Tallon L."/>
            <person name="Jackson J."/>
            <person name="Pai G."/>
            <person name="Aken S.V."/>
            <person name="Utterback T."/>
            <person name="Reidmuller S."/>
            <person name="Feldblyum T."/>
            <person name="Hsiao J."/>
            <person name="Zismann V."/>
            <person name="Iobst S."/>
            <person name="de Vazeille A.R."/>
            <person name="Buell C.R."/>
            <person name="Ying K."/>
            <person name="Li Y."/>
            <person name="Lu T."/>
            <person name="Huang Y."/>
            <person name="Zhao Q."/>
            <person name="Feng Q."/>
            <person name="Zhang L."/>
            <person name="Zhu J."/>
            <person name="Weng Q."/>
            <person name="Mu J."/>
            <person name="Lu Y."/>
            <person name="Fan D."/>
            <person name="Liu Y."/>
            <person name="Guan J."/>
            <person name="Zhang Y."/>
            <person name="Yu S."/>
            <person name="Liu X."/>
            <person name="Zhang Y."/>
            <person name="Hong G."/>
            <person name="Han B."/>
            <person name="Choisne N."/>
            <person name="Demange N."/>
            <person name="Orjeda G."/>
            <person name="Samain S."/>
            <person name="Cattolico L."/>
            <person name="Pelletier E."/>
            <person name="Couloux A."/>
            <person name="Segurens B."/>
            <person name="Wincker P."/>
            <person name="D'Hont A."/>
            <person name="Scarpelli C."/>
            <person name="Weissenbach J."/>
            <person name="Salanoubat M."/>
            <person name="Quetier F."/>
            <person name="Yu Y."/>
            <person name="Kim H.R."/>
            <person name="Rambo T."/>
            <person name="Currie J."/>
            <person name="Collura K."/>
            <person name="Luo M."/>
            <person name="Yang T."/>
            <person name="Ammiraju J.S.S."/>
            <person name="Engler F."/>
            <person name="Soderlund C."/>
            <person name="Wing R.A."/>
            <person name="Palmer L.E."/>
            <person name="de la Bastide M."/>
            <person name="Spiegel L."/>
            <person name="Nascimento L."/>
            <person name="Zutavern T."/>
            <person name="O'Shaughnessy A."/>
            <person name="Dike S."/>
            <person name="Dedhia N."/>
            <person name="Preston R."/>
            <person name="Balija V."/>
            <person name="McCombie W.R."/>
            <person name="Chow T."/>
            <person name="Chen H."/>
            <person name="Chung M."/>
            <person name="Chen C."/>
            <person name="Shaw J."/>
            <person name="Wu H."/>
            <person name="Hsiao K."/>
            <person name="Chao Y."/>
            <person name="Chu M."/>
            <person name="Cheng C."/>
            <person name="Hour A."/>
            <person name="Lee P."/>
            <person name="Lin S."/>
            <person name="Lin Y."/>
            <person name="Liou J."/>
            <person name="Liu S."/>
            <person name="Hsing Y."/>
            <person name="Raghuvanshi S."/>
            <person name="Mohanty A."/>
            <person name="Bharti A.K."/>
            <person name="Gaur A."/>
            <person name="Gupta V."/>
            <person name="Kumar D."/>
            <person name="Ravi V."/>
            <person name="Vij S."/>
            <person name="Kapur A."/>
            <person name="Khurana P."/>
            <person name="Khurana P."/>
            <person name="Khurana J.P."/>
            <person name="Tyagi A.K."/>
            <person name="Gaikwad K."/>
            <person name="Singh A."/>
            <person name="Dalal V."/>
            <person name="Srivastava S."/>
            <person name="Dixit A."/>
            <person name="Pal A.K."/>
            <person name="Ghazi I.A."/>
            <person name="Yadav M."/>
            <person name="Pandit A."/>
            <person name="Bhargava A."/>
            <person name="Sureshbabu K."/>
            <person name="Batra K."/>
            <person name="Sharma T.R."/>
            <person name="Mohapatra T."/>
            <person name="Singh N.K."/>
            <person name="Messing J."/>
            <person name="Nelson A.B."/>
            <person name="Fuks G."/>
            <person name="Kavchok S."/>
            <person name="Keizer G."/>
            <person name="Linton E."/>
            <person name="Llaca V."/>
            <person name="Song R."/>
            <person name="Tanyolac B."/>
            <person name="Young S."/>
            <person name="Ho-Il K."/>
            <person name="Hahn J.H."/>
            <person name="Sangsakoo G."/>
            <person name="Vanavichit A."/>
            <person name="de Mattos Luiz.A.T."/>
            <person name="Zimmer P.D."/>
            <person name="Malone G."/>
            <person name="Dellagostin O."/>
            <person name="de Oliveira A.C."/>
            <person name="Bevan M."/>
            <person name="Bancroft I."/>
            <person name="Minx P."/>
            <person name="Cordum H."/>
            <person name="Wilson R."/>
            <person name="Cheng Z."/>
            <person name="Jin W."/>
            <person name="Jiang J."/>
            <person name="Leong S.A."/>
            <person name="Iwama H."/>
            <person name="Gojobori T."/>
            <person name="Itoh T."/>
            <person name="Niimura Y."/>
            <person name="Fujii Y."/>
            <person name="Habara T."/>
            <person name="Sakai H."/>
            <person name="Sato Y."/>
            <person name="Wilson G."/>
            <person name="Kumar K."/>
            <person name="McCouch S."/>
            <person name="Juretic N."/>
            <person name="Hoen D."/>
            <person name="Wright S."/>
            <person name="Bruskiewich R."/>
            <person name="Bureau T."/>
            <person name="Miyao A."/>
            <person name="Hirochika H."/>
            <person name="Nishikawa T."/>
            <person name="Kadowaki K."/>
            <person name="Sugiura M."/>
            <person name="Burr B."/>
            <person name="Sasaki T."/>
        </authorList>
    </citation>
    <scope>NUCLEOTIDE SEQUENCE [LARGE SCALE GENOMIC DNA]</scope>
    <source>
        <strain evidence="3">cv. Nipponbare</strain>
    </source>
</reference>
<protein>
    <submittedName>
        <fullName evidence="2">Os08g0565750 protein</fullName>
    </submittedName>
</protein>
<reference evidence="2 3" key="3">
    <citation type="journal article" date="2013" name="Rice">
        <title>Improvement of the Oryza sativa Nipponbare reference genome using next generation sequence and optical map data.</title>
        <authorList>
            <person name="Kawahara Y."/>
            <person name="de la Bastide M."/>
            <person name="Hamilton J.P."/>
            <person name="Kanamori H."/>
            <person name="McCombie W.R."/>
            <person name="Ouyang S."/>
            <person name="Schwartz D.C."/>
            <person name="Tanaka T."/>
            <person name="Wu J."/>
            <person name="Zhou S."/>
            <person name="Childs K.L."/>
            <person name="Davidson R.M."/>
            <person name="Lin H."/>
            <person name="Quesada-Ocampo L."/>
            <person name="Vaillancourt B."/>
            <person name="Sakai H."/>
            <person name="Lee S.S."/>
            <person name="Kim J."/>
            <person name="Numa H."/>
            <person name="Itoh T."/>
            <person name="Buell C.R."/>
            <person name="Matsumoto T."/>
        </authorList>
    </citation>
    <scope>NUCLEOTIDE SEQUENCE [LARGE SCALE GENOMIC DNA]</scope>
    <source>
        <strain evidence="3">cv. Nipponbare</strain>
    </source>
</reference>
<keyword evidence="1" id="KW-1133">Transmembrane helix</keyword>
<evidence type="ECO:0000313" key="3">
    <source>
        <dbReference type="Proteomes" id="UP000059680"/>
    </source>
</evidence>
<name>A0A0P0XKG7_ORYSJ</name>
<proteinExistence type="predicted"/>
<evidence type="ECO:0000256" key="1">
    <source>
        <dbReference type="SAM" id="Phobius"/>
    </source>
</evidence>
<dbReference type="AlphaFoldDB" id="A0A0P0XKG7"/>
<dbReference type="Proteomes" id="UP000059680">
    <property type="component" value="Chromosome 8"/>
</dbReference>
<evidence type="ECO:0000313" key="2">
    <source>
        <dbReference type="EMBL" id="BAT06752.1"/>
    </source>
</evidence>
<accession>A0A0P0XKG7</accession>
<dbReference type="eggNOG" id="ENOG502R43P">
    <property type="taxonomic scope" value="Eukaryota"/>
</dbReference>
<feature type="transmembrane region" description="Helical" evidence="1">
    <location>
        <begin position="240"/>
        <end position="263"/>
    </location>
</feature>
<sequence>MPGLAAEVVLARDAHELELADVAAGFARAEGGGDNPVEAVVDVDLAAGAVVAGVATDDAHLDAVVAAVVEREVAALERLVGAVVEAVAQAAAAAGVDEDVAAVLVVEVSPGGDDAGGDGVALVDDAGGDVADAGLRGGVEAEDAELGAVEEGVPDEEAGDGADGADVAVHPEALGEHLAGGPEVEAVADSPGGGEVLALVDGAEGLEGEAGAADEGAVVEVVGDAKVGDAHHLLGGAGPLLLLLILLVAGGGLGGGGGGGLDVGWRRLRLRLRGLGGEEHALDEVGVGVRERG</sequence>
<keyword evidence="1" id="KW-0472">Membrane</keyword>
<reference evidence="2 3" key="2">
    <citation type="journal article" date="2013" name="Plant Cell Physiol.">
        <title>Rice Annotation Project Database (RAP-DB): an integrative and interactive database for rice genomics.</title>
        <authorList>
            <person name="Sakai H."/>
            <person name="Lee S.S."/>
            <person name="Tanaka T."/>
            <person name="Numa H."/>
            <person name="Kim J."/>
            <person name="Kawahara Y."/>
            <person name="Wakimoto H."/>
            <person name="Yang C.C."/>
            <person name="Iwamoto M."/>
            <person name="Abe T."/>
            <person name="Yamada Y."/>
            <person name="Muto A."/>
            <person name="Inokuchi H."/>
            <person name="Ikemura T."/>
            <person name="Matsumoto T."/>
            <person name="Sasaki T."/>
            <person name="Itoh T."/>
        </authorList>
    </citation>
    <scope>NUCLEOTIDE SEQUENCE [LARGE SCALE GENOMIC DNA]</scope>
    <source>
        <strain evidence="3">cv. Nipponbare</strain>
    </source>
</reference>
<dbReference type="EMBL" id="AP014964">
    <property type="protein sequence ID" value="BAT06752.1"/>
    <property type="molecule type" value="Genomic_DNA"/>
</dbReference>
<dbReference type="Gramene" id="Os08t0565750-00">
    <property type="protein sequence ID" value="Os08t0565750-00"/>
    <property type="gene ID" value="Os08g0565750"/>
</dbReference>
<dbReference type="PaxDb" id="39947-A0A0P0XKG7"/>
<organism evidence="2 3">
    <name type="scientific">Oryza sativa subsp. japonica</name>
    <name type="common">Rice</name>
    <dbReference type="NCBI Taxonomy" id="39947"/>
    <lineage>
        <taxon>Eukaryota</taxon>
        <taxon>Viridiplantae</taxon>
        <taxon>Streptophyta</taxon>
        <taxon>Embryophyta</taxon>
        <taxon>Tracheophyta</taxon>
        <taxon>Spermatophyta</taxon>
        <taxon>Magnoliopsida</taxon>
        <taxon>Liliopsida</taxon>
        <taxon>Poales</taxon>
        <taxon>Poaceae</taxon>
        <taxon>BOP clade</taxon>
        <taxon>Oryzoideae</taxon>
        <taxon>Oryzeae</taxon>
        <taxon>Oryzinae</taxon>
        <taxon>Oryza</taxon>
        <taxon>Oryza sativa</taxon>
    </lineage>
</organism>
<keyword evidence="3" id="KW-1185">Reference proteome</keyword>
<keyword evidence="1" id="KW-0812">Transmembrane</keyword>
<gene>
    <name evidence="2" type="ordered locus">Os08g0565750</name>
    <name evidence="2" type="ORF">OSNPB_080565750</name>
</gene>
<dbReference type="InParanoid" id="A0A0P0XKG7"/>